<gene>
    <name evidence="2" type="ORF">BCR15_03370</name>
</gene>
<dbReference type="Gene3D" id="3.40.50.1820">
    <property type="entry name" value="alpha/beta hydrolase"/>
    <property type="match status" value="1"/>
</dbReference>
<dbReference type="PANTHER" id="PTHR37017">
    <property type="entry name" value="AB HYDROLASE-1 DOMAIN-CONTAINING PROTEIN-RELATED"/>
    <property type="match status" value="1"/>
</dbReference>
<protein>
    <recommendedName>
        <fullName evidence="1">AB hydrolase-1 domain-containing protein</fullName>
    </recommendedName>
</protein>
<keyword evidence="3" id="KW-1185">Reference proteome</keyword>
<comment type="caution">
    <text evidence="2">The sequence shown here is derived from an EMBL/GenBank/DDBJ whole genome shotgun (WGS) entry which is preliminary data.</text>
</comment>
<dbReference type="RefSeq" id="WP_068751418.1">
    <property type="nucleotide sequence ID" value="NZ_MBQD01000020.1"/>
</dbReference>
<reference evidence="3" key="1">
    <citation type="submission" date="2016-07" db="EMBL/GenBank/DDBJ databases">
        <authorList>
            <person name="Florea S."/>
            <person name="Webb J.S."/>
            <person name="Jaromczyk J."/>
            <person name="Schardl C.L."/>
        </authorList>
    </citation>
    <scope>NUCLEOTIDE SEQUENCE [LARGE SCALE GENOMIC DNA]</scope>
    <source>
        <strain evidence="3">IPBSL-7</strain>
    </source>
</reference>
<feature type="domain" description="AB hydrolase-1" evidence="1">
    <location>
        <begin position="3"/>
        <end position="223"/>
    </location>
</feature>
<name>A0A1C0AN41_9ACTN</name>
<dbReference type="AlphaFoldDB" id="A0A1C0AN41"/>
<dbReference type="Pfam" id="PF12697">
    <property type="entry name" value="Abhydrolase_6"/>
    <property type="match status" value="1"/>
</dbReference>
<sequence>MDIILIPGLWLDGASWTHVAGHLTAAGHRVVAVTPPGHDGGDPRRATYADLVATVVTEIDNARGKVVLVGHSAGCAVAWAAADRRVDRVACAVLVGGFPIPNGQQVLDGLEVVDGVVPFPGWAAFDGPDTADLDETLKAEVESHMTPAPADFVSATQQLQDDRRHAIPTVMVCPEYSSAQLRDWSEEGFAQLGELRHLDEVAYVDLESGHWPQFSRSEDLADVILRAATVHHRADR</sequence>
<dbReference type="SUPFAM" id="SSF53474">
    <property type="entry name" value="alpha/beta-Hydrolases"/>
    <property type="match status" value="1"/>
</dbReference>
<accession>A0A1C0AN41</accession>
<evidence type="ECO:0000313" key="2">
    <source>
        <dbReference type="EMBL" id="OCL34736.1"/>
    </source>
</evidence>
<dbReference type="InterPro" id="IPR000073">
    <property type="entry name" value="AB_hydrolase_1"/>
</dbReference>
<dbReference type="InterPro" id="IPR029058">
    <property type="entry name" value="AB_hydrolase_fold"/>
</dbReference>
<dbReference type="GO" id="GO:0003824">
    <property type="term" value="F:catalytic activity"/>
    <property type="evidence" value="ECO:0007669"/>
    <property type="project" value="UniProtKB-ARBA"/>
</dbReference>
<organism evidence="2 3">
    <name type="scientific">Tessaracoccus lapidicaptus</name>
    <dbReference type="NCBI Taxonomy" id="1427523"/>
    <lineage>
        <taxon>Bacteria</taxon>
        <taxon>Bacillati</taxon>
        <taxon>Actinomycetota</taxon>
        <taxon>Actinomycetes</taxon>
        <taxon>Propionibacteriales</taxon>
        <taxon>Propionibacteriaceae</taxon>
        <taxon>Tessaracoccus</taxon>
    </lineage>
</organism>
<dbReference type="Proteomes" id="UP000093501">
    <property type="component" value="Unassembled WGS sequence"/>
</dbReference>
<dbReference type="InterPro" id="IPR052897">
    <property type="entry name" value="Sec-Metab_Biosynth_Hydrolase"/>
</dbReference>
<proteinExistence type="predicted"/>
<dbReference type="EMBL" id="MBQD01000020">
    <property type="protein sequence ID" value="OCL34736.1"/>
    <property type="molecule type" value="Genomic_DNA"/>
</dbReference>
<evidence type="ECO:0000313" key="3">
    <source>
        <dbReference type="Proteomes" id="UP000093501"/>
    </source>
</evidence>
<dbReference type="PANTHER" id="PTHR37017:SF10">
    <property type="entry name" value="AB HYDROLASE-1 DOMAIN-CONTAINING PROTEIN"/>
    <property type="match status" value="1"/>
</dbReference>
<evidence type="ECO:0000259" key="1">
    <source>
        <dbReference type="Pfam" id="PF12697"/>
    </source>
</evidence>